<dbReference type="KEGG" id="hmp:K6T50_15870"/>
<dbReference type="RefSeq" id="WP_222609139.1">
    <property type="nucleotide sequence ID" value="NZ_CP081959.1"/>
</dbReference>
<dbReference type="EMBL" id="CP081959">
    <property type="protein sequence ID" value="QZP39385.1"/>
    <property type="molecule type" value="Genomic_DNA"/>
</dbReference>
<accession>A0A8T8WHP7</accession>
<evidence type="ECO:0000313" key="2">
    <source>
        <dbReference type="EMBL" id="QZP39385.1"/>
    </source>
</evidence>
<feature type="compositionally biased region" description="Basic and acidic residues" evidence="1">
    <location>
        <begin position="1"/>
        <end position="10"/>
    </location>
</feature>
<dbReference type="Proteomes" id="UP000826254">
    <property type="component" value="Plasmid unnamed1"/>
</dbReference>
<reference evidence="2 3" key="1">
    <citation type="journal article" date="2021" name="Int. J. Syst. Evol. Microbiol.">
        <title>Halobaculum halophilum sp. nov. and Halobaculum salinum sp. nov., isolated from salt lake and saline soil.</title>
        <authorList>
            <person name="Cui H.L."/>
            <person name="Shi X.W."/>
            <person name="Yin X.M."/>
            <person name="Yang X.Y."/>
            <person name="Hou J."/>
            <person name="Zhu L."/>
        </authorList>
    </citation>
    <scope>NUCLEOTIDE SEQUENCE [LARGE SCALE GENOMIC DNA]</scope>
    <source>
        <strain evidence="2 3">NBRC 109044</strain>
    </source>
</reference>
<feature type="region of interest" description="Disordered" evidence="1">
    <location>
        <begin position="1"/>
        <end position="23"/>
    </location>
</feature>
<keyword evidence="2" id="KW-0614">Plasmid</keyword>
<dbReference type="GeneID" id="67179650"/>
<protein>
    <submittedName>
        <fullName evidence="2">Uncharacterized protein</fullName>
    </submittedName>
</protein>
<gene>
    <name evidence="2" type="ORF">K6T50_15870</name>
</gene>
<dbReference type="AlphaFoldDB" id="A0A8T8WHP7"/>
<evidence type="ECO:0000256" key="1">
    <source>
        <dbReference type="SAM" id="MobiDB-lite"/>
    </source>
</evidence>
<geneLocation type="plasmid" evidence="2 3">
    <name>unnamed1</name>
</geneLocation>
<sequence>MAEPNPERLTDVQSKIQSGLRAHARGERRVQSVKLADELASIHDQLNEAELPVVDETADVRAFFSDVDRDLQRTRKTLEVVEDSLQTGLGHSKLARIAMTGGQLNSGVALIIAGHNLLTSADKLDQAHTSIGSIQDIAAERFHDFYRALGLVVAEAILFTTPLNYRIAWKGTRFLNNKFLYSLRHSRFSGSVDVALKGLHRLMLSEIHYVIRGILPAALRTPDEFVTYLTSMATQTLSILRDFADLSLKEVPSKAEEVVHEYRTFAQDTYDVVTADVDLEAVIQDVVKQFSRDIDLFTVSSPHEDPNL</sequence>
<name>A0A8T8WHP7_9EURY</name>
<evidence type="ECO:0000313" key="3">
    <source>
        <dbReference type="Proteomes" id="UP000826254"/>
    </source>
</evidence>
<keyword evidence="3" id="KW-1185">Reference proteome</keyword>
<organism evidence="2 3">
    <name type="scientific">Halobaculum magnesiiphilum</name>
    <dbReference type="NCBI Taxonomy" id="1017351"/>
    <lineage>
        <taxon>Archaea</taxon>
        <taxon>Methanobacteriati</taxon>
        <taxon>Methanobacteriota</taxon>
        <taxon>Stenosarchaea group</taxon>
        <taxon>Halobacteria</taxon>
        <taxon>Halobacteriales</taxon>
        <taxon>Haloferacaceae</taxon>
        <taxon>Halobaculum</taxon>
    </lineage>
</organism>
<proteinExistence type="predicted"/>